<accession>A0A8S5NKW2</accession>
<sequence>MLPPEYFYGKEQRILAIYQELEDFIMADISRRILQTGGMTATADRLIWKLTQMGESRAEIEQKLQKLTKMAQPELRQILQNAVMTSWSNDKDILLGIDENISPPLENPEVIAVMDAEFKKTLGELNNLSRTTINQSQRDLINLLDRAEIRVASGAQSYTSAICDVLDNYAGKGIMVDYPTSNTKRTLEAAVRCCVVTSMNQTAAQATNQYIVQAKTNYVLVSAHLGARTAQKGQPPCGDHSSWQGKPYSIVGSEPGYPNLLERTGYTINPTTGQGTVVDPHGLHGWNCKHSHQPWAKGLRNPWEDEHKINSEENRKVYEDTQKQRAMERSIRATKRKLIMKNEEINSDDIPDSEKEKLRSEYDRMAFWLTEQNKAYNKFCQDNNLAAQYDRNKVADFGYKQQSKASAGAKRYMKGH</sequence>
<dbReference type="Pfam" id="PF06152">
    <property type="entry name" value="Phage_min_cap2"/>
    <property type="match status" value="1"/>
</dbReference>
<reference evidence="1" key="1">
    <citation type="journal article" date="2021" name="Proc. Natl. Acad. Sci. U.S.A.">
        <title>A Catalog of Tens of Thousands of Viruses from Human Metagenomes Reveals Hidden Associations with Chronic Diseases.</title>
        <authorList>
            <person name="Tisza M.J."/>
            <person name="Buck C.B."/>
        </authorList>
    </citation>
    <scope>NUCLEOTIDE SEQUENCE</scope>
    <source>
        <strain evidence="1">CtGfF74</strain>
    </source>
</reference>
<proteinExistence type="predicted"/>
<evidence type="ECO:0000313" key="1">
    <source>
        <dbReference type="EMBL" id="DAD94991.1"/>
    </source>
</evidence>
<organism evidence="1">
    <name type="scientific">Siphoviridae sp. ctGfF74</name>
    <dbReference type="NCBI Taxonomy" id="2826223"/>
    <lineage>
        <taxon>Viruses</taxon>
        <taxon>Duplodnaviria</taxon>
        <taxon>Heunggongvirae</taxon>
        <taxon>Uroviricota</taxon>
        <taxon>Caudoviricetes</taxon>
    </lineage>
</organism>
<protein>
    <submittedName>
        <fullName evidence="1">Minor capsid protein</fullName>
    </submittedName>
</protein>
<dbReference type="GO" id="GO:0005198">
    <property type="term" value="F:structural molecule activity"/>
    <property type="evidence" value="ECO:0007669"/>
    <property type="project" value="InterPro"/>
</dbReference>
<dbReference type="EMBL" id="BK015188">
    <property type="protein sequence ID" value="DAD94991.1"/>
    <property type="molecule type" value="Genomic_DNA"/>
</dbReference>
<name>A0A8S5NKW2_9CAUD</name>
<dbReference type="InterPro" id="IPR009319">
    <property type="entry name" value="Phage_A118_VSP1"/>
</dbReference>